<dbReference type="SUPFAM" id="SSF54909">
    <property type="entry name" value="Dimeric alpha+beta barrel"/>
    <property type="match status" value="1"/>
</dbReference>
<evidence type="ECO:0000313" key="1">
    <source>
        <dbReference type="EMBL" id="GGX04871.1"/>
    </source>
</evidence>
<name>A0A918N2I6_9FLAO</name>
<protein>
    <recommendedName>
        <fullName evidence="3">Monooxygenase</fullName>
    </recommendedName>
</protein>
<keyword evidence="2" id="KW-1185">Reference proteome</keyword>
<comment type="caution">
    <text evidence="1">The sequence shown here is derived from an EMBL/GenBank/DDBJ whole genome shotgun (WGS) entry which is preliminary data.</text>
</comment>
<proteinExistence type="predicted"/>
<gene>
    <name evidence="1" type="ORF">GCM10007384_03120</name>
</gene>
<dbReference type="Pfam" id="PF08803">
    <property type="entry name" value="ydhR"/>
    <property type="match status" value="1"/>
</dbReference>
<dbReference type="EMBL" id="BMWS01000002">
    <property type="protein sequence ID" value="GGX04871.1"/>
    <property type="molecule type" value="Genomic_DNA"/>
</dbReference>
<accession>A0A918N2I6</accession>
<dbReference type="InterPro" id="IPR014910">
    <property type="entry name" value="YdhR"/>
</dbReference>
<dbReference type="Proteomes" id="UP000601108">
    <property type="component" value="Unassembled WGS sequence"/>
</dbReference>
<reference evidence="1 2" key="1">
    <citation type="journal article" date="2014" name="Int. J. Syst. Evol. Microbiol.">
        <title>Complete genome sequence of Corynebacterium casei LMG S-19264T (=DSM 44701T), isolated from a smear-ripened cheese.</title>
        <authorList>
            <consortium name="US DOE Joint Genome Institute (JGI-PGF)"/>
            <person name="Walter F."/>
            <person name="Albersmeier A."/>
            <person name="Kalinowski J."/>
            <person name="Ruckert C."/>
        </authorList>
    </citation>
    <scope>NUCLEOTIDE SEQUENCE [LARGE SCALE GENOMIC DNA]</scope>
    <source>
        <strain evidence="1 2">KCTC 12285</strain>
    </source>
</reference>
<dbReference type="InterPro" id="IPR011008">
    <property type="entry name" value="Dimeric_a/b-barrel"/>
</dbReference>
<evidence type="ECO:0000313" key="2">
    <source>
        <dbReference type="Proteomes" id="UP000601108"/>
    </source>
</evidence>
<organism evidence="1 2">
    <name type="scientific">Aquimarina muelleri</name>
    <dbReference type="NCBI Taxonomy" id="279356"/>
    <lineage>
        <taxon>Bacteria</taxon>
        <taxon>Pseudomonadati</taxon>
        <taxon>Bacteroidota</taxon>
        <taxon>Flavobacteriia</taxon>
        <taxon>Flavobacteriales</taxon>
        <taxon>Flavobacteriaceae</taxon>
        <taxon>Aquimarina</taxon>
    </lineage>
</organism>
<dbReference type="AlphaFoldDB" id="A0A918N2I6"/>
<dbReference type="Gene3D" id="3.30.70.100">
    <property type="match status" value="1"/>
</dbReference>
<sequence length="106" mass="12133">MVMKEEKAIINLNFQSKLSIKELYVLIENRKKELIQTEGLISLFCHSNEITNTVGGIYIFQNTQSAEQYLKGFLIKGVGLRYGIIPKTLKIDISSLNYTLQCNNFI</sequence>
<evidence type="ECO:0008006" key="3">
    <source>
        <dbReference type="Google" id="ProtNLM"/>
    </source>
</evidence>